<keyword evidence="6" id="KW-0998">Cell outer membrane</keyword>
<dbReference type="InterPro" id="IPR039426">
    <property type="entry name" value="TonB-dep_rcpt-like"/>
</dbReference>
<accession>A0A9X1IRG6</accession>
<dbReference type="AlphaFoldDB" id="A0A9X1IRG6"/>
<dbReference type="InterPro" id="IPR037066">
    <property type="entry name" value="Plug_dom_sf"/>
</dbReference>
<evidence type="ECO:0000256" key="4">
    <source>
        <dbReference type="ARBA" id="ARBA00022692"/>
    </source>
</evidence>
<keyword evidence="4" id="KW-0812">Transmembrane</keyword>
<dbReference type="SUPFAM" id="SSF56935">
    <property type="entry name" value="Porins"/>
    <property type="match status" value="1"/>
</dbReference>
<organism evidence="8 9">
    <name type="scientific">Sphingobium nicotianae</name>
    <dbReference type="NCBI Taxonomy" id="2782607"/>
    <lineage>
        <taxon>Bacteria</taxon>
        <taxon>Pseudomonadati</taxon>
        <taxon>Pseudomonadota</taxon>
        <taxon>Alphaproteobacteria</taxon>
        <taxon>Sphingomonadales</taxon>
        <taxon>Sphingomonadaceae</taxon>
        <taxon>Sphingobium</taxon>
    </lineage>
</organism>
<keyword evidence="7" id="KW-0732">Signal</keyword>
<comment type="subcellular location">
    <subcellularLocation>
        <location evidence="1">Cell outer membrane</location>
        <topology evidence="1">Multi-pass membrane protein</topology>
    </subcellularLocation>
</comment>
<dbReference type="Gene3D" id="2.40.170.20">
    <property type="entry name" value="TonB-dependent receptor, beta-barrel domain"/>
    <property type="match status" value="1"/>
</dbReference>
<evidence type="ECO:0000256" key="2">
    <source>
        <dbReference type="ARBA" id="ARBA00022448"/>
    </source>
</evidence>
<evidence type="ECO:0000256" key="1">
    <source>
        <dbReference type="ARBA" id="ARBA00004571"/>
    </source>
</evidence>
<dbReference type="EMBL" id="JAHGAW010000006">
    <property type="protein sequence ID" value="MBT2187304.1"/>
    <property type="molecule type" value="Genomic_DNA"/>
</dbReference>
<comment type="caution">
    <text evidence="8">The sequence shown here is derived from an EMBL/GenBank/DDBJ whole genome shotgun (WGS) entry which is preliminary data.</text>
</comment>
<keyword evidence="9" id="KW-1185">Reference proteome</keyword>
<keyword evidence="3" id="KW-1134">Transmembrane beta strand</keyword>
<dbReference type="Gene3D" id="2.170.130.10">
    <property type="entry name" value="TonB-dependent receptor, plug domain"/>
    <property type="match status" value="1"/>
</dbReference>
<proteinExistence type="predicted"/>
<evidence type="ECO:0000256" key="7">
    <source>
        <dbReference type="SAM" id="SignalP"/>
    </source>
</evidence>
<protein>
    <submittedName>
        <fullName evidence="8">TonB-dependent receptor</fullName>
    </submittedName>
</protein>
<reference evidence="8" key="1">
    <citation type="submission" date="2021-05" db="EMBL/GenBank/DDBJ databases">
        <title>Genome of Sphingobium sp. strain.</title>
        <authorList>
            <person name="Fan R."/>
        </authorList>
    </citation>
    <scope>NUCLEOTIDE SEQUENCE</scope>
    <source>
        <strain evidence="8">H33</strain>
    </source>
</reference>
<gene>
    <name evidence="8" type="ORF">KK488_10145</name>
</gene>
<dbReference type="GO" id="GO:0015344">
    <property type="term" value="F:siderophore uptake transmembrane transporter activity"/>
    <property type="evidence" value="ECO:0007669"/>
    <property type="project" value="TreeGrafter"/>
</dbReference>
<sequence length="699" mass="77033">MAFRPFSSLAPMIGAALIPAAAIAQAVPAATDPAVVPPPALSGGRAKRVYTPADFTRFAPKTAYDLLVQVPGFVIRVPDQNRGLGQASENVLINSQRIANKSGGAVDELQKINAANIARIEIVEAASLGIAGLSGQVANVILATEIKSSGRFEWKPDFRAHYSEPNYFRGSISYTGKSGWLDYTLAVKNNTGRGAFGGPILLYDASGKLFETREEIYHGETEQVTFSTKFTIDGPGSSVGNLTLAYTPYWAPEARWDSRIRTDGNDSARRTGTKLDGWYYDLNADYEFALGPGRLKLIGVRHFDHEPIVTTQVTDFDSGNPAQGTLFGRNSRISETVLRGEYRWKTGANDWQLSLERAFNALDQRGSLARLAPGGAFEPQDFPEGTGKVQELRYEGIATLSRPLGPKLDLQIAGGGEISTLERVDGNLPARNFFRPKGSIVLGWHPGGGWDASLKLNRRVGQISFYDFLAQPKLVDDRENSGNPDLVPPQQWEVEVEVGKELGGWGKTRLRVYRHWVEDIVDIIPIGTDGEGVGNLPHATRFGMESTGTLLFDPVGVKGAKLDMTLGFERTSVKDPLTGENRALSGTRDHWVEFNLRHDIAGTPLAWGVDATNEHYTANFYLSEVYRSWEGPWFVNVYAEHKALFGLTVRAQIGNIFNARHRLDRTVYAGWRDRDPVAFIQRNNQLIGPIFQFTVRGNF</sequence>
<evidence type="ECO:0000256" key="6">
    <source>
        <dbReference type="ARBA" id="ARBA00023237"/>
    </source>
</evidence>
<dbReference type="RefSeq" id="WP_214623135.1">
    <property type="nucleotide sequence ID" value="NZ_JAHGAW010000006.1"/>
</dbReference>
<dbReference type="Proteomes" id="UP001138757">
    <property type="component" value="Unassembled WGS sequence"/>
</dbReference>
<evidence type="ECO:0000256" key="3">
    <source>
        <dbReference type="ARBA" id="ARBA00022452"/>
    </source>
</evidence>
<dbReference type="GO" id="GO:0009279">
    <property type="term" value="C:cell outer membrane"/>
    <property type="evidence" value="ECO:0007669"/>
    <property type="project" value="UniProtKB-SubCell"/>
</dbReference>
<keyword evidence="8" id="KW-0675">Receptor</keyword>
<dbReference type="PANTHER" id="PTHR30069">
    <property type="entry name" value="TONB-DEPENDENT OUTER MEMBRANE RECEPTOR"/>
    <property type="match status" value="1"/>
</dbReference>
<keyword evidence="2" id="KW-0813">Transport</keyword>
<keyword evidence="5" id="KW-0472">Membrane</keyword>
<name>A0A9X1IRG6_9SPHN</name>
<feature type="signal peptide" evidence="7">
    <location>
        <begin position="1"/>
        <end position="26"/>
    </location>
</feature>
<dbReference type="PANTHER" id="PTHR30069:SF37">
    <property type="entry name" value="FERRIC VIBRIOBACTIN RECEPTOR VIUA"/>
    <property type="match status" value="1"/>
</dbReference>
<dbReference type="InterPro" id="IPR036942">
    <property type="entry name" value="Beta-barrel_TonB_sf"/>
</dbReference>
<evidence type="ECO:0000313" key="9">
    <source>
        <dbReference type="Proteomes" id="UP001138757"/>
    </source>
</evidence>
<evidence type="ECO:0000313" key="8">
    <source>
        <dbReference type="EMBL" id="MBT2187304.1"/>
    </source>
</evidence>
<feature type="chain" id="PRO_5040932642" evidence="7">
    <location>
        <begin position="27"/>
        <end position="699"/>
    </location>
</feature>
<evidence type="ECO:0000256" key="5">
    <source>
        <dbReference type="ARBA" id="ARBA00023136"/>
    </source>
</evidence>
<dbReference type="GO" id="GO:0044718">
    <property type="term" value="P:siderophore transmembrane transport"/>
    <property type="evidence" value="ECO:0007669"/>
    <property type="project" value="TreeGrafter"/>
</dbReference>